<evidence type="ECO:0000313" key="3">
    <source>
        <dbReference type="EMBL" id="KAF7807385.1"/>
    </source>
</evidence>
<dbReference type="EMBL" id="JAAIUW010000012">
    <property type="protein sequence ID" value="KAF7807385.1"/>
    <property type="molecule type" value="Genomic_DNA"/>
</dbReference>
<dbReference type="Pfam" id="PF00481">
    <property type="entry name" value="PP2C"/>
    <property type="match status" value="2"/>
</dbReference>
<dbReference type="AlphaFoldDB" id="A0A834SMQ6"/>
<evidence type="ECO:0000259" key="2">
    <source>
        <dbReference type="PROSITE" id="PS51746"/>
    </source>
</evidence>
<accession>A0A834SMQ6</accession>
<keyword evidence="4" id="KW-1185">Reference proteome</keyword>
<feature type="domain" description="PPM-type phosphatase" evidence="2">
    <location>
        <begin position="50"/>
        <end position="504"/>
    </location>
</feature>
<dbReference type="Pfam" id="PF22936">
    <property type="entry name" value="Pol_BBD"/>
    <property type="match status" value="1"/>
</dbReference>
<feature type="compositionally biased region" description="Basic and acidic residues" evidence="1">
    <location>
        <begin position="333"/>
        <end position="350"/>
    </location>
</feature>
<sequence length="514" mass="57700">MLRNRLGERFNFKTSVRRRTYTGAQYQAITYTEAQHSLRPGNEEDIFDVLIHIGSHLGKRNAMEDHRIFEHKQIQGHKFSFISIFDGQMDHDVPRHLLSNLYEAIAKEPDFWTTKTKEVVSRAYRITDSTILEKAVELEKRGSTALTAILIDSRKLVIANFENSRAVICKNGVAKQLLVDHEPTIENEDIENRSDFVSNLYAHMVSEQNYKVRIADGSLGDVTGIGEVSLSDSITLKSVLFVPKLKCNLLSVAKLTHDSNCKAEFSNSSCSFQDVDSGKIIGNARVCNDLYRFEMNKEIAPNKESFTAGMIGDSLKEDRGQEVVDETRAEIEDPMHCQDTPSDPHSHEKGTTAPNIAISDACPDEILSPPIAKRKGVRTCTLHPISQFVSYEKLSPKFQAFVSNLDKEDCSLILLKFFTGLSSFGTCNRDVPFVTEEIIKHDSGEYLILTGDGLWEVMTNQEAVDCIKDMGANSSATSAAKHLAEEALKRRRSSDDTSCIDMKFHSYPTLCRIR</sequence>
<organism evidence="3 4">
    <name type="scientific">Senna tora</name>
    <dbReference type="NCBI Taxonomy" id="362788"/>
    <lineage>
        <taxon>Eukaryota</taxon>
        <taxon>Viridiplantae</taxon>
        <taxon>Streptophyta</taxon>
        <taxon>Embryophyta</taxon>
        <taxon>Tracheophyta</taxon>
        <taxon>Spermatophyta</taxon>
        <taxon>Magnoliopsida</taxon>
        <taxon>eudicotyledons</taxon>
        <taxon>Gunneridae</taxon>
        <taxon>Pentapetalae</taxon>
        <taxon>rosids</taxon>
        <taxon>fabids</taxon>
        <taxon>Fabales</taxon>
        <taxon>Fabaceae</taxon>
        <taxon>Caesalpinioideae</taxon>
        <taxon>Cassia clade</taxon>
        <taxon>Senna</taxon>
    </lineage>
</organism>
<feature type="region of interest" description="Disordered" evidence="1">
    <location>
        <begin position="333"/>
        <end position="355"/>
    </location>
</feature>
<dbReference type="SUPFAM" id="SSF81606">
    <property type="entry name" value="PP2C-like"/>
    <property type="match status" value="2"/>
</dbReference>
<name>A0A834SMQ6_9FABA</name>
<evidence type="ECO:0000313" key="4">
    <source>
        <dbReference type="Proteomes" id="UP000634136"/>
    </source>
</evidence>
<reference evidence="3" key="1">
    <citation type="submission" date="2020-09" db="EMBL/GenBank/DDBJ databases">
        <title>Genome-Enabled Discovery of Anthraquinone Biosynthesis in Senna tora.</title>
        <authorList>
            <person name="Kang S.-H."/>
            <person name="Pandey R.P."/>
            <person name="Lee C.-M."/>
            <person name="Sim J.-S."/>
            <person name="Jeong J.-T."/>
            <person name="Choi B.-S."/>
            <person name="Jung M."/>
            <person name="Ginzburg D."/>
            <person name="Zhao K."/>
            <person name="Won S.Y."/>
            <person name="Oh T.-J."/>
            <person name="Yu Y."/>
            <person name="Kim N.-H."/>
            <person name="Lee O.R."/>
            <person name="Lee T.-H."/>
            <person name="Bashyal P."/>
            <person name="Kim T.-S."/>
            <person name="Lee W.-H."/>
            <person name="Kawkins C."/>
            <person name="Kim C.-K."/>
            <person name="Kim J.S."/>
            <person name="Ahn B.O."/>
            <person name="Rhee S.Y."/>
            <person name="Sohng J.K."/>
        </authorList>
    </citation>
    <scope>NUCLEOTIDE SEQUENCE</scope>
    <source>
        <tissue evidence="3">Leaf</tissue>
    </source>
</reference>
<dbReference type="InterPro" id="IPR054722">
    <property type="entry name" value="PolX-like_BBD"/>
</dbReference>
<dbReference type="Gene3D" id="3.60.40.10">
    <property type="entry name" value="PPM-type phosphatase domain"/>
    <property type="match status" value="2"/>
</dbReference>
<dbReference type="InterPro" id="IPR015655">
    <property type="entry name" value="PP2C"/>
</dbReference>
<dbReference type="CDD" id="cd00143">
    <property type="entry name" value="PP2Cc"/>
    <property type="match status" value="1"/>
</dbReference>
<proteinExistence type="predicted"/>
<dbReference type="SMART" id="SM00332">
    <property type="entry name" value="PP2Cc"/>
    <property type="match status" value="1"/>
</dbReference>
<evidence type="ECO:0000256" key="1">
    <source>
        <dbReference type="SAM" id="MobiDB-lite"/>
    </source>
</evidence>
<dbReference type="GO" id="GO:0004722">
    <property type="term" value="F:protein serine/threonine phosphatase activity"/>
    <property type="evidence" value="ECO:0007669"/>
    <property type="project" value="InterPro"/>
</dbReference>
<protein>
    <recommendedName>
        <fullName evidence="2">PPM-type phosphatase domain-containing protein</fullName>
    </recommendedName>
</protein>
<dbReference type="Proteomes" id="UP000634136">
    <property type="component" value="Unassembled WGS sequence"/>
</dbReference>
<dbReference type="InterPro" id="IPR001932">
    <property type="entry name" value="PPM-type_phosphatase-like_dom"/>
</dbReference>
<dbReference type="InterPro" id="IPR036457">
    <property type="entry name" value="PPM-type-like_dom_sf"/>
</dbReference>
<comment type="caution">
    <text evidence="3">The sequence shown here is derived from an EMBL/GenBank/DDBJ whole genome shotgun (WGS) entry which is preliminary data.</text>
</comment>
<dbReference type="OrthoDB" id="10264738at2759"/>
<dbReference type="PROSITE" id="PS51746">
    <property type="entry name" value="PPM_2"/>
    <property type="match status" value="1"/>
</dbReference>
<gene>
    <name evidence="3" type="ORF">G2W53_039546</name>
</gene>
<dbReference type="PANTHER" id="PTHR47992">
    <property type="entry name" value="PROTEIN PHOSPHATASE"/>
    <property type="match status" value="1"/>
</dbReference>